<dbReference type="InterPro" id="IPR040052">
    <property type="entry name" value="RBM17"/>
</dbReference>
<evidence type="ECO:0000256" key="3">
    <source>
        <dbReference type="ARBA" id="ARBA00022884"/>
    </source>
</evidence>
<reference evidence="8 9" key="1">
    <citation type="submission" date="2013-07" db="EMBL/GenBank/DDBJ databases">
        <title>The Genome Sequence of Cryptococcus heveanensis BCC8398.</title>
        <authorList>
            <consortium name="The Broad Institute Genome Sequencing Platform"/>
            <person name="Cuomo C."/>
            <person name="Litvintseva A."/>
            <person name="Chen Y."/>
            <person name="Heitman J."/>
            <person name="Sun S."/>
            <person name="Springer D."/>
            <person name="Dromer F."/>
            <person name="Young S.K."/>
            <person name="Zeng Q."/>
            <person name="Gargeya S."/>
            <person name="Fitzgerald M."/>
            <person name="Abouelleil A."/>
            <person name="Alvarado L."/>
            <person name="Berlin A.M."/>
            <person name="Chapman S.B."/>
            <person name="Dewar J."/>
            <person name="Goldberg J."/>
            <person name="Griggs A."/>
            <person name="Gujja S."/>
            <person name="Hansen M."/>
            <person name="Howarth C."/>
            <person name="Imamovic A."/>
            <person name="Larimer J."/>
            <person name="McCowan C."/>
            <person name="Murphy C."/>
            <person name="Pearson M."/>
            <person name="Priest M."/>
            <person name="Roberts A."/>
            <person name="Saif S."/>
            <person name="Shea T."/>
            <person name="Sykes S."/>
            <person name="Wortman J."/>
            <person name="Nusbaum C."/>
            <person name="Birren B."/>
        </authorList>
    </citation>
    <scope>NUCLEOTIDE SEQUENCE [LARGE SCALE GENOMIC DNA]</scope>
    <source>
        <strain evidence="8 9">BCC8398</strain>
    </source>
</reference>
<evidence type="ECO:0000313" key="8">
    <source>
        <dbReference type="EMBL" id="OCF36771.1"/>
    </source>
</evidence>
<keyword evidence="2" id="KW-0507">mRNA processing</keyword>
<dbReference type="SUPFAM" id="SSF54928">
    <property type="entry name" value="RNA-binding domain, RBD"/>
    <property type="match status" value="1"/>
</dbReference>
<proteinExistence type="predicted"/>
<feature type="compositionally biased region" description="Polar residues" evidence="6">
    <location>
        <begin position="387"/>
        <end position="396"/>
    </location>
</feature>
<feature type="compositionally biased region" description="Basic and acidic residues" evidence="6">
    <location>
        <begin position="232"/>
        <end position="245"/>
    </location>
</feature>
<evidence type="ECO:0000313" key="9">
    <source>
        <dbReference type="Proteomes" id="UP000092666"/>
    </source>
</evidence>
<evidence type="ECO:0000256" key="6">
    <source>
        <dbReference type="SAM" id="MobiDB-lite"/>
    </source>
</evidence>
<evidence type="ECO:0000256" key="2">
    <source>
        <dbReference type="ARBA" id="ARBA00022664"/>
    </source>
</evidence>
<keyword evidence="9" id="KW-1185">Reference proteome</keyword>
<dbReference type="InterPro" id="IPR035979">
    <property type="entry name" value="RBD_domain_sf"/>
</dbReference>
<dbReference type="InterPro" id="IPR003954">
    <property type="entry name" value="RRM_euk-type"/>
</dbReference>
<dbReference type="GO" id="GO:0003723">
    <property type="term" value="F:RNA binding"/>
    <property type="evidence" value="ECO:0007669"/>
    <property type="project" value="UniProtKB-KW"/>
</dbReference>
<evidence type="ECO:0000259" key="7">
    <source>
        <dbReference type="PROSITE" id="PS50174"/>
    </source>
</evidence>
<protein>
    <recommendedName>
        <fullName evidence="7">G-patch domain-containing protein</fullName>
    </recommendedName>
</protein>
<feature type="compositionally biased region" description="Low complexity" evidence="6">
    <location>
        <begin position="431"/>
        <end position="456"/>
    </location>
</feature>
<dbReference type="Proteomes" id="UP000092666">
    <property type="component" value="Unassembled WGS sequence"/>
</dbReference>
<dbReference type="CDD" id="cd12374">
    <property type="entry name" value="RRM_UHM_SPF45_PUF60"/>
    <property type="match status" value="1"/>
</dbReference>
<dbReference type="GO" id="GO:0045292">
    <property type="term" value="P:mRNA cis splicing, via spliceosome"/>
    <property type="evidence" value="ECO:0007669"/>
    <property type="project" value="InterPro"/>
</dbReference>
<dbReference type="PANTHER" id="PTHR13288">
    <property type="entry name" value="SPLICING FACTOR 45 SPF45"/>
    <property type="match status" value="1"/>
</dbReference>
<dbReference type="OrthoDB" id="5411533at2759"/>
<dbReference type="PANTHER" id="PTHR13288:SF8">
    <property type="entry name" value="SPLICING FACTOR 45"/>
    <property type="match status" value="1"/>
</dbReference>
<gene>
    <name evidence="8" type="ORF">I316_01367</name>
</gene>
<dbReference type="Gene3D" id="3.30.70.330">
    <property type="match status" value="1"/>
</dbReference>
<organism evidence="8 9">
    <name type="scientific">Kwoniella heveanensis BCC8398</name>
    <dbReference type="NCBI Taxonomy" id="1296120"/>
    <lineage>
        <taxon>Eukaryota</taxon>
        <taxon>Fungi</taxon>
        <taxon>Dikarya</taxon>
        <taxon>Basidiomycota</taxon>
        <taxon>Agaricomycotina</taxon>
        <taxon>Tremellomycetes</taxon>
        <taxon>Tremellales</taxon>
        <taxon>Cryptococcaceae</taxon>
        <taxon>Kwoniella</taxon>
    </lineage>
</organism>
<accession>A0A1B9H0H5</accession>
<feature type="region of interest" description="Disordered" evidence="6">
    <location>
        <begin position="1"/>
        <end position="510"/>
    </location>
</feature>
<evidence type="ECO:0000256" key="4">
    <source>
        <dbReference type="ARBA" id="ARBA00023187"/>
    </source>
</evidence>
<dbReference type="InterPro" id="IPR012677">
    <property type="entry name" value="Nucleotide-bd_a/b_plait_sf"/>
</dbReference>
<feature type="compositionally biased region" description="Low complexity" evidence="6">
    <location>
        <begin position="103"/>
        <end position="113"/>
    </location>
</feature>
<feature type="compositionally biased region" description="Polar residues" evidence="6">
    <location>
        <begin position="490"/>
        <end position="502"/>
    </location>
</feature>
<feature type="compositionally biased region" description="Low complexity" evidence="6">
    <location>
        <begin position="471"/>
        <end position="483"/>
    </location>
</feature>
<keyword evidence="5" id="KW-0539">Nucleus</keyword>
<feature type="compositionally biased region" description="Gly residues" evidence="6">
    <location>
        <begin position="42"/>
        <end position="51"/>
    </location>
</feature>
<dbReference type="PROSITE" id="PS50174">
    <property type="entry name" value="G_PATCH"/>
    <property type="match status" value="1"/>
</dbReference>
<dbReference type="SMART" id="SM00361">
    <property type="entry name" value="RRM_1"/>
    <property type="match status" value="1"/>
</dbReference>
<dbReference type="STRING" id="1296120.A0A1B9H0H5"/>
<dbReference type="AlphaFoldDB" id="A0A1B9H0H5"/>
<dbReference type="FunFam" id="3.30.70.330:FF:000382">
    <property type="entry name" value="G-patch domain-containing protein"/>
    <property type="match status" value="1"/>
</dbReference>
<dbReference type="SMART" id="SM00443">
    <property type="entry name" value="G_patch"/>
    <property type="match status" value="1"/>
</dbReference>
<comment type="subcellular location">
    <subcellularLocation>
        <location evidence="1">Nucleus</location>
    </subcellularLocation>
</comment>
<evidence type="ECO:0000256" key="5">
    <source>
        <dbReference type="ARBA" id="ARBA00023242"/>
    </source>
</evidence>
<feature type="compositionally biased region" description="Basic residues" evidence="6">
    <location>
        <begin position="191"/>
        <end position="200"/>
    </location>
</feature>
<keyword evidence="4" id="KW-0508">mRNA splicing</keyword>
<reference evidence="9" key="2">
    <citation type="submission" date="2013-12" db="EMBL/GenBank/DDBJ databases">
        <title>Evolution of pathogenesis and genome organization in the Tremellales.</title>
        <authorList>
            <person name="Cuomo C."/>
            <person name="Litvintseva A."/>
            <person name="Heitman J."/>
            <person name="Chen Y."/>
            <person name="Sun S."/>
            <person name="Springer D."/>
            <person name="Dromer F."/>
            <person name="Young S."/>
            <person name="Zeng Q."/>
            <person name="Chapman S."/>
            <person name="Gujja S."/>
            <person name="Saif S."/>
            <person name="Birren B."/>
        </authorList>
    </citation>
    <scope>NUCLEOTIDE SEQUENCE [LARGE SCALE GENOMIC DNA]</scope>
    <source>
        <strain evidence="9">BCC8398</strain>
    </source>
</reference>
<evidence type="ECO:0000256" key="1">
    <source>
        <dbReference type="ARBA" id="ARBA00004123"/>
    </source>
</evidence>
<dbReference type="EMBL" id="KI669494">
    <property type="protein sequence ID" value="OCF36771.1"/>
    <property type="molecule type" value="Genomic_DNA"/>
</dbReference>
<feature type="compositionally biased region" description="Low complexity" evidence="6">
    <location>
        <begin position="27"/>
        <end position="41"/>
    </location>
</feature>
<dbReference type="InterPro" id="IPR000467">
    <property type="entry name" value="G_patch_dom"/>
</dbReference>
<dbReference type="Pfam" id="PF01585">
    <property type="entry name" value="G-patch"/>
    <property type="match status" value="1"/>
</dbReference>
<dbReference type="GO" id="GO:0071011">
    <property type="term" value="C:precatalytic spliceosome"/>
    <property type="evidence" value="ECO:0007669"/>
    <property type="project" value="TreeGrafter"/>
</dbReference>
<feature type="domain" description="G-patch" evidence="7">
    <location>
        <begin position="510"/>
        <end position="558"/>
    </location>
</feature>
<keyword evidence="3" id="KW-0694">RNA-binding</keyword>
<feature type="compositionally biased region" description="Polar residues" evidence="6">
    <location>
        <begin position="136"/>
        <end position="149"/>
    </location>
</feature>
<name>A0A1B9H0H5_9TREE</name>
<sequence length="706" mass="73972">MSLYGGIKFNIAGSSGSGKDETNQAHSPSGSASGSSTPAPGTGTGADGNGKPGPAKSTGEWSAALKFAPRVNKPKPTAASTSSTNNNGASTSASGFRPAGFAPVSSTSSSLSPGPGPSPGPSADIVRSAEPILKTVNVSTPGATKSTTTAEDEVQFGPDGLPLARAPAMTLNAANKGSVAGKRGKAGDGQKKKKKKKRKIPQQLMPTFDPDEQYDPNRPNDLGEYQQYRKRLREERRAKLLEEKRRRAQGLSSEESSYYTDSEEEAPRRDAPKMFAPPKMYSESSNKPSQPPTNFYPPPPSISAPPPPLPSSASGDDAYARRAALSQPQFQPVSQAQPQPSSGDDAYARRAAMSQPASGDDAYARRVAMSQPQASSGDDAYARRVAMSQNQGQAPSITPPSFMPTNARPASLYPFAPAAQAGPSGTPGFAPPSSAVPPSTSETGASATAGGEESGSQDFTQMLEERRKAAEAIAAKFKALAGAAPPPGPSSTSEADTQTPAQTVGEDAGGGSFAEKMMRKWGHKEGQGLGVRGEGIVHALSAEHVVAAPKPGETLTKRQLAKQKAATANAKNRKWVQNANSRGRIVNANDDSRIAEEKGRLGEASRVICLVGLVEGVEDVDEELSDEIGEECSKYGIVERVVLHMVEPPPPEPSDCLRVFIVFSGMAGAWRATKELDGRFFGGRKIRATYFDEARFDGGDRDGSLL</sequence>
<feature type="compositionally biased region" description="Low complexity" evidence="6">
    <location>
        <begin position="77"/>
        <end position="95"/>
    </location>
</feature>
<feature type="compositionally biased region" description="Low complexity" evidence="6">
    <location>
        <begin position="326"/>
        <end position="342"/>
    </location>
</feature>
<feature type="compositionally biased region" description="Pro residues" evidence="6">
    <location>
        <begin position="289"/>
        <end position="310"/>
    </location>
</feature>